<sequence>MKLLEAVKSKKVAGTVLASALVVASFGTISAFAANGSDAIPKNTVMTASAPTDAPVATDKAQGTIEYSKDTYSRTDGSQNFTLENWYDPQTKNFRTDVKDYSADHQLLDYRSTYFLNGSDMVVIQRNSNGDPISGKWVKRTDDSHTFDILEKKTLGFSGVKQNYKADYWTSVGTGQTPDGKTLNKLMNSYQSYIDDNTLANMQNIVYVDRQTGLPAKEELYEDSTGTFKLFSSDTEEYQYVSDDGSIFSTDGVTLESVKTEKDALAK</sequence>
<gene>
    <name evidence="2" type="ORF">H7C18_27420</name>
</gene>
<organism evidence="2 3">
    <name type="scientific">Cohnella zeiphila</name>
    <dbReference type="NCBI Taxonomy" id="2761120"/>
    <lineage>
        <taxon>Bacteria</taxon>
        <taxon>Bacillati</taxon>
        <taxon>Bacillota</taxon>
        <taxon>Bacilli</taxon>
        <taxon>Bacillales</taxon>
        <taxon>Paenibacillaceae</taxon>
        <taxon>Cohnella</taxon>
    </lineage>
</organism>
<feature type="chain" id="PRO_5030787738" evidence="1">
    <location>
        <begin position="34"/>
        <end position="267"/>
    </location>
</feature>
<name>A0A7X0W043_9BACL</name>
<evidence type="ECO:0000313" key="3">
    <source>
        <dbReference type="Proteomes" id="UP000564644"/>
    </source>
</evidence>
<evidence type="ECO:0000313" key="2">
    <source>
        <dbReference type="EMBL" id="MBB6734663.1"/>
    </source>
</evidence>
<dbReference type="EMBL" id="JACJVO010000035">
    <property type="protein sequence ID" value="MBB6734663.1"/>
    <property type="molecule type" value="Genomic_DNA"/>
</dbReference>
<keyword evidence="3" id="KW-1185">Reference proteome</keyword>
<comment type="caution">
    <text evidence="2">The sequence shown here is derived from an EMBL/GenBank/DDBJ whole genome shotgun (WGS) entry which is preliminary data.</text>
</comment>
<accession>A0A7X0W043</accession>
<dbReference type="AlphaFoldDB" id="A0A7X0W043"/>
<proteinExistence type="predicted"/>
<evidence type="ECO:0000256" key="1">
    <source>
        <dbReference type="SAM" id="SignalP"/>
    </source>
</evidence>
<reference evidence="2 3" key="1">
    <citation type="submission" date="2020-08" db="EMBL/GenBank/DDBJ databases">
        <title>Cohnella phylogeny.</title>
        <authorList>
            <person name="Dunlap C."/>
        </authorList>
    </citation>
    <scope>NUCLEOTIDE SEQUENCE [LARGE SCALE GENOMIC DNA]</scope>
    <source>
        <strain evidence="2 3">CBP 2801</strain>
    </source>
</reference>
<feature type="signal peptide" evidence="1">
    <location>
        <begin position="1"/>
        <end position="33"/>
    </location>
</feature>
<protein>
    <submittedName>
        <fullName evidence="2">Uncharacterized protein</fullName>
    </submittedName>
</protein>
<dbReference type="Proteomes" id="UP000564644">
    <property type="component" value="Unassembled WGS sequence"/>
</dbReference>
<keyword evidence="1" id="KW-0732">Signal</keyword>
<dbReference type="RefSeq" id="WP_185132324.1">
    <property type="nucleotide sequence ID" value="NZ_JACJVO010000035.1"/>
</dbReference>